<evidence type="ECO:0000313" key="3">
    <source>
        <dbReference type="EMBL" id="CAB3223216.1"/>
    </source>
</evidence>
<dbReference type="EMBL" id="CADEBD010000337">
    <property type="protein sequence ID" value="CAB3247998.1"/>
    <property type="molecule type" value="Genomic_DNA"/>
</dbReference>
<dbReference type="PANTHER" id="PTHR33327:SF3">
    <property type="entry name" value="RNA-DIRECTED DNA POLYMERASE"/>
    <property type="match status" value="1"/>
</dbReference>
<feature type="domain" description="DUF7041" evidence="2">
    <location>
        <begin position="7"/>
        <end position="77"/>
    </location>
</feature>
<sequence>MDYLPFPCFSSEKLAIWFAQVESVFALNGVTTDTDKYDYVVAHTPTEFTSMVEDILLNPPPQSKYDHIKYEFIKRMSIFHLKREKLSQEKPSEYLRRLIKMADQRVPIEVVLNTWLKNLPKPVREVVSLETSGHVETIGPMADKVMALLPSTELQKNTSLSSEQFETIVKRIDELAKQVQIVQLMLDEDLAFEEQQMIKKQERVSGTENKNDEEKGTVKNKRSSQNALCWYHTVFGERAVACIAPCQYNTSPSLRH</sequence>
<protein>
    <recommendedName>
        <fullName evidence="2">DUF7041 domain-containing protein</fullName>
    </recommendedName>
</protein>
<reference evidence="5 6" key="1">
    <citation type="submission" date="2020-04" db="EMBL/GenBank/DDBJ databases">
        <authorList>
            <person name="Wallbank WR R."/>
            <person name="Pardo Diaz C."/>
            <person name="Kozak K."/>
            <person name="Martin S."/>
            <person name="Jiggins C."/>
            <person name="Moest M."/>
            <person name="Warren A I."/>
            <person name="Byers J.R.P. K."/>
            <person name="Montejo-Kovacevich G."/>
            <person name="Yen C E."/>
        </authorList>
    </citation>
    <scope>NUCLEOTIDE SEQUENCE [LARGE SCALE GENOMIC DNA]</scope>
</reference>
<gene>
    <name evidence="4" type="ORF">APLA_LOCUS12282</name>
    <name evidence="3" type="ORF">APLA_LOCUS1509</name>
</gene>
<dbReference type="PANTHER" id="PTHR33327">
    <property type="entry name" value="ENDONUCLEASE"/>
    <property type="match status" value="1"/>
</dbReference>
<feature type="compositionally biased region" description="Basic and acidic residues" evidence="1">
    <location>
        <begin position="200"/>
        <end position="217"/>
    </location>
</feature>
<proteinExistence type="predicted"/>
<feature type="region of interest" description="Disordered" evidence="1">
    <location>
        <begin position="200"/>
        <end position="219"/>
    </location>
</feature>
<evidence type="ECO:0000313" key="4">
    <source>
        <dbReference type="EMBL" id="CAB3247998.1"/>
    </source>
</evidence>
<dbReference type="Proteomes" id="UP000494256">
    <property type="component" value="Unassembled WGS sequence"/>
</dbReference>
<evidence type="ECO:0000256" key="1">
    <source>
        <dbReference type="SAM" id="MobiDB-lite"/>
    </source>
</evidence>
<dbReference type="Pfam" id="PF23055">
    <property type="entry name" value="DUF7041"/>
    <property type="match status" value="1"/>
</dbReference>
<dbReference type="EMBL" id="CADEBC010000135">
    <property type="protein sequence ID" value="CAB3223216.1"/>
    <property type="molecule type" value="Genomic_DNA"/>
</dbReference>
<dbReference type="OrthoDB" id="6260718at2759"/>
<name>A0A8S0YU62_ARCPL</name>
<keyword evidence="5" id="KW-1185">Reference proteome</keyword>
<comment type="caution">
    <text evidence="3">The sequence shown here is derived from an EMBL/GenBank/DDBJ whole genome shotgun (WGS) entry which is preliminary data.</text>
</comment>
<organism evidence="3 5">
    <name type="scientific">Arctia plantaginis</name>
    <name type="common">Wood tiger moth</name>
    <name type="synonym">Phalaena plantaginis</name>
    <dbReference type="NCBI Taxonomy" id="874455"/>
    <lineage>
        <taxon>Eukaryota</taxon>
        <taxon>Metazoa</taxon>
        <taxon>Ecdysozoa</taxon>
        <taxon>Arthropoda</taxon>
        <taxon>Hexapoda</taxon>
        <taxon>Insecta</taxon>
        <taxon>Pterygota</taxon>
        <taxon>Neoptera</taxon>
        <taxon>Endopterygota</taxon>
        <taxon>Lepidoptera</taxon>
        <taxon>Glossata</taxon>
        <taxon>Ditrysia</taxon>
        <taxon>Noctuoidea</taxon>
        <taxon>Erebidae</taxon>
        <taxon>Arctiinae</taxon>
        <taxon>Arctia</taxon>
    </lineage>
</organism>
<dbReference type="AlphaFoldDB" id="A0A8S0YU62"/>
<evidence type="ECO:0000313" key="5">
    <source>
        <dbReference type="Proteomes" id="UP000494106"/>
    </source>
</evidence>
<evidence type="ECO:0000259" key="2">
    <source>
        <dbReference type="Pfam" id="PF23055"/>
    </source>
</evidence>
<accession>A0A8S0YU62</accession>
<dbReference type="InterPro" id="IPR055469">
    <property type="entry name" value="DUF7041"/>
</dbReference>
<dbReference type="Proteomes" id="UP000494106">
    <property type="component" value="Unassembled WGS sequence"/>
</dbReference>
<evidence type="ECO:0000313" key="6">
    <source>
        <dbReference type="Proteomes" id="UP000494256"/>
    </source>
</evidence>